<dbReference type="STRING" id="228410.NE1657"/>
<proteinExistence type="predicted"/>
<evidence type="ECO:0000313" key="3">
    <source>
        <dbReference type="Proteomes" id="UP000001416"/>
    </source>
</evidence>
<organism evidence="2 3">
    <name type="scientific">Nitrosomonas europaea (strain ATCC 19718 / CIP 103999 / KCTC 2705 / NBRC 14298)</name>
    <dbReference type="NCBI Taxonomy" id="228410"/>
    <lineage>
        <taxon>Bacteria</taxon>
        <taxon>Pseudomonadati</taxon>
        <taxon>Pseudomonadota</taxon>
        <taxon>Betaproteobacteria</taxon>
        <taxon>Nitrosomonadales</taxon>
        <taxon>Nitrosomonadaceae</taxon>
        <taxon>Nitrosomonas</taxon>
    </lineage>
</organism>
<dbReference type="InterPro" id="IPR050177">
    <property type="entry name" value="Lipid_A_modif_metabolic_enz"/>
</dbReference>
<dbReference type="KEGG" id="neu:NE1657"/>
<dbReference type="GeneID" id="87104821"/>
<dbReference type="PANTHER" id="PTHR43245">
    <property type="entry name" value="BIFUNCTIONAL POLYMYXIN RESISTANCE PROTEIN ARNA"/>
    <property type="match status" value="1"/>
</dbReference>
<evidence type="ECO:0000259" key="1">
    <source>
        <dbReference type="Pfam" id="PF01370"/>
    </source>
</evidence>
<dbReference type="RefSeq" id="WP_011112214.1">
    <property type="nucleotide sequence ID" value="NC_004757.1"/>
</dbReference>
<dbReference type="InterPro" id="IPR001509">
    <property type="entry name" value="Epimerase_deHydtase"/>
</dbReference>
<gene>
    <name evidence="2" type="ordered locus">NE1657</name>
</gene>
<dbReference type="Gene3D" id="3.40.50.720">
    <property type="entry name" value="NAD(P)-binding Rossmann-like Domain"/>
    <property type="match status" value="1"/>
</dbReference>
<dbReference type="SUPFAM" id="SSF51735">
    <property type="entry name" value="NAD(P)-binding Rossmann-fold domains"/>
    <property type="match status" value="1"/>
</dbReference>
<name>Q82U50_NITEU</name>
<evidence type="ECO:0000313" key="2">
    <source>
        <dbReference type="EMBL" id="CAD85568.1"/>
    </source>
</evidence>
<dbReference type="HOGENOM" id="CLU_007383_6_1_4"/>
<dbReference type="Proteomes" id="UP000001416">
    <property type="component" value="Chromosome"/>
</dbReference>
<dbReference type="PhylomeDB" id="Q82U50"/>
<dbReference type="AlphaFoldDB" id="Q82U50"/>
<dbReference type="InterPro" id="IPR036291">
    <property type="entry name" value="NAD(P)-bd_dom_sf"/>
</dbReference>
<accession>Q82U50</accession>
<keyword evidence="3" id="KW-1185">Reference proteome</keyword>
<dbReference type="EMBL" id="AL954747">
    <property type="protein sequence ID" value="CAD85568.1"/>
    <property type="molecule type" value="Genomic_DNA"/>
</dbReference>
<sequence>MFRTVALTGATGFIGRVLIAKLAASGWKVRALARRVPFRQDLPLVEWICGDMNCDSVLCDLVSGTEAVIHCAGAIRGKSWDDFSRTNVTGTRNILRAASGAPSCSRFLFISSLAAREPHLSWYARSKFEAEQLIPGFSGLASTVFRPAAVYGLGDKAMQPFFQAMRYGILLVPGDPGNRFGLIHVDDMVAAIHNWLEAGQPVKGTYEIDDGTSGGYDYTSIAALAEQVLSRPVHCLQIPLGGIRMLARFNLWLAHLLNYAPILTPGKVMEFQHPDWTCDISSLKRELAGWSPVTKLETVLPLLVRM</sequence>
<feature type="domain" description="NAD-dependent epimerase/dehydratase" evidence="1">
    <location>
        <begin position="6"/>
        <end position="206"/>
    </location>
</feature>
<dbReference type="OrthoDB" id="5292533at2"/>
<protein>
    <recommendedName>
        <fullName evidence="1">NAD-dependent epimerase/dehydratase domain-containing protein</fullName>
    </recommendedName>
</protein>
<dbReference type="DNASU" id="1082609"/>
<dbReference type="eggNOG" id="COG0451">
    <property type="taxonomic scope" value="Bacteria"/>
</dbReference>
<dbReference type="Pfam" id="PF01370">
    <property type="entry name" value="Epimerase"/>
    <property type="match status" value="1"/>
</dbReference>
<reference evidence="2 3" key="1">
    <citation type="journal article" date="2003" name="J. Bacteriol.">
        <title>Complete genome sequence of the ammonia-oxidizing bacterium and obligate chemolithoautotroph Nitrosomonas europaea.</title>
        <authorList>
            <person name="Chain P."/>
            <person name="Lamerdin J."/>
            <person name="Larimer F."/>
            <person name="Regala W."/>
            <person name="Land M."/>
            <person name="Hauser L."/>
            <person name="Hooper A."/>
            <person name="Klotz M."/>
            <person name="Norton J."/>
            <person name="Sayavedra-Soto L."/>
            <person name="Arciero D."/>
            <person name="Hommes N."/>
            <person name="Whittaker M."/>
            <person name="Arp D."/>
        </authorList>
    </citation>
    <scope>NUCLEOTIDE SEQUENCE [LARGE SCALE GENOMIC DNA]</scope>
    <source>
        <strain evidence="3">ATCC 19718 / CIP 103999 / KCTC 2705 / NBRC 14298</strain>
    </source>
</reference>